<dbReference type="EMBL" id="MF768985">
    <property type="protein sequence ID" value="ATU84097.1"/>
    <property type="molecule type" value="Genomic_DNA"/>
</dbReference>
<dbReference type="Proteomes" id="UP000277283">
    <property type="component" value="Segment"/>
</dbReference>
<sequence>MHVSEAYADFMSLPKLNLLWLIHLKNNNIASMGCSWRMASLRPVQAAHLDGHISRRTISSILQGL</sequence>
<reference evidence="3" key="2">
    <citation type="submission" date="2012-08" db="EMBL/GenBank/DDBJ databases">
        <authorList>
            <person name="Choi T.-J."/>
        </authorList>
    </citation>
    <scope>NUCLEOTIDE SEQUENCE [LARGE SCALE GENOMIC DNA]</scope>
    <source>
        <strain evidence="3">K-LV1</strain>
    </source>
</reference>
<accession>K7XBF0</accession>
<reference evidence="2" key="3">
    <citation type="journal article" date="2018" name="Aquaculture">
        <title>Complete genome sequence of a white spot syndrome virus associated with a disease incursion in Australia.</title>
        <authorList>
            <person name="Oakey J."/>
            <person name="Smith C.S."/>
        </authorList>
    </citation>
    <scope>NUCLEOTIDE SEQUENCE [LARGE SCALE GENOMIC DNA]</scope>
    <source>
        <strain evidence="2">WSSV-AU</strain>
    </source>
</reference>
<dbReference type="EMBL" id="JX515788">
    <property type="protein sequence ID" value="AFX59712.1"/>
    <property type="molecule type" value="Genomic_DNA"/>
</dbReference>
<organism evidence="1 3">
    <name type="scientific">White spot syndrome virus</name>
    <dbReference type="NCBI Taxonomy" id="342409"/>
    <lineage>
        <taxon>Viruses</taxon>
        <taxon>Viruses incertae sedis</taxon>
        <taxon>Naldaviricetes</taxon>
        <taxon>Nimaviridae</taxon>
        <taxon>Whispovirus</taxon>
    </lineage>
</organism>
<evidence type="ECO:0000313" key="3">
    <source>
        <dbReference type="Proteomes" id="UP000277283"/>
    </source>
</evidence>
<name>K7XBF0_9VIRU</name>
<proteinExistence type="predicted"/>
<evidence type="ECO:0000313" key="1">
    <source>
        <dbReference type="EMBL" id="AFX59712.1"/>
    </source>
</evidence>
<protein>
    <submittedName>
        <fullName evidence="2">ORF977</fullName>
    </submittedName>
    <submittedName>
        <fullName evidence="1">Wsv335</fullName>
    </submittedName>
</protein>
<dbReference type="Proteomes" id="UP000267516">
    <property type="component" value="Segment"/>
</dbReference>
<evidence type="ECO:0000313" key="2">
    <source>
        <dbReference type="EMBL" id="ATU84097.1"/>
    </source>
</evidence>
<gene>
    <name evidence="1" type="ORF">wssv_03350</name>
</gene>
<reference evidence="1" key="1">
    <citation type="submission" date="2012-08" db="EMBL/GenBank/DDBJ databases">
        <title>Cassytha pubescens and C. glabella (Lauraceae) are not disjunctly distributed between Australia and the Ryukyu Archipelago of Japan - evidence from morphological and molecular data.</title>
        <authorList>
            <person name="Kokubugata G."/>
            <person name="Nakamura K."/>
            <person name="Forster P.I."/>
            <person name="Wilson G.W."/>
            <person name="Holland A.E."/>
            <person name="Hirayama Y."/>
            <person name="Yokota M."/>
        </authorList>
    </citation>
    <scope>NUCLEOTIDE SEQUENCE</scope>
    <source>
        <strain evidence="1">K-LV1</strain>
    </source>
</reference>